<evidence type="ECO:0000256" key="1">
    <source>
        <dbReference type="SAM" id="MobiDB-lite"/>
    </source>
</evidence>
<organism evidence="2 3">
    <name type="scientific">Champsocephalus esox</name>
    <name type="common">pike icefish</name>
    <dbReference type="NCBI Taxonomy" id="159716"/>
    <lineage>
        <taxon>Eukaryota</taxon>
        <taxon>Metazoa</taxon>
        <taxon>Chordata</taxon>
        <taxon>Craniata</taxon>
        <taxon>Vertebrata</taxon>
        <taxon>Euteleostomi</taxon>
        <taxon>Actinopterygii</taxon>
        <taxon>Neopterygii</taxon>
        <taxon>Teleostei</taxon>
        <taxon>Neoteleostei</taxon>
        <taxon>Acanthomorphata</taxon>
        <taxon>Eupercaria</taxon>
        <taxon>Perciformes</taxon>
        <taxon>Notothenioidei</taxon>
        <taxon>Channichthyidae</taxon>
        <taxon>Champsocephalus</taxon>
    </lineage>
</organism>
<dbReference type="EMBL" id="JAULUE010002059">
    <property type="protein sequence ID" value="KAK5885950.1"/>
    <property type="molecule type" value="Genomic_DNA"/>
</dbReference>
<dbReference type="AlphaFoldDB" id="A0AAN8BIM9"/>
<feature type="region of interest" description="Disordered" evidence="1">
    <location>
        <begin position="51"/>
        <end position="84"/>
    </location>
</feature>
<feature type="compositionally biased region" description="Gly residues" evidence="1">
    <location>
        <begin position="75"/>
        <end position="84"/>
    </location>
</feature>
<dbReference type="Proteomes" id="UP001335648">
    <property type="component" value="Unassembled WGS sequence"/>
</dbReference>
<accession>A0AAN8BIM9</accession>
<sequence length="84" mass="8991">MYCTDGDSLNTPVVGRVHPGCHAQRAQPHIHLPEHAGTREPLALLRVLLQGPPAEQQQRGSVLRLPQLPHPPGPLSGGGFARLS</sequence>
<evidence type="ECO:0000313" key="3">
    <source>
        <dbReference type="Proteomes" id="UP001335648"/>
    </source>
</evidence>
<keyword evidence="3" id="KW-1185">Reference proteome</keyword>
<evidence type="ECO:0000313" key="2">
    <source>
        <dbReference type="EMBL" id="KAK5885950.1"/>
    </source>
</evidence>
<gene>
    <name evidence="2" type="ORF">CesoFtcFv8_017035</name>
</gene>
<comment type="caution">
    <text evidence="2">The sequence shown here is derived from an EMBL/GenBank/DDBJ whole genome shotgun (WGS) entry which is preliminary data.</text>
</comment>
<protein>
    <submittedName>
        <fullName evidence="2">Uncharacterized protein</fullName>
    </submittedName>
</protein>
<name>A0AAN8BIM9_9TELE</name>
<reference evidence="2 3" key="1">
    <citation type="journal article" date="2023" name="Mol. Biol. Evol.">
        <title>Genomics of Secondarily Temperate Adaptation in the Only Non-Antarctic Icefish.</title>
        <authorList>
            <person name="Rivera-Colon A.G."/>
            <person name="Rayamajhi N."/>
            <person name="Minhas B.F."/>
            <person name="Madrigal G."/>
            <person name="Bilyk K.T."/>
            <person name="Yoon V."/>
            <person name="Hune M."/>
            <person name="Gregory S."/>
            <person name="Cheng C.H.C."/>
            <person name="Catchen J.M."/>
        </authorList>
    </citation>
    <scope>NUCLEOTIDE SEQUENCE [LARGE SCALE GENOMIC DNA]</scope>
    <source>
        <strain evidence="2">JC2023a</strain>
    </source>
</reference>
<proteinExistence type="predicted"/>